<dbReference type="OrthoDB" id="9767256at2"/>
<dbReference type="InterPro" id="IPR016166">
    <property type="entry name" value="FAD-bd_PCMH"/>
</dbReference>
<comment type="cofactor">
    <cofactor evidence="1">
        <name>FAD</name>
        <dbReference type="ChEBI" id="CHEBI:57692"/>
    </cofactor>
</comment>
<accession>A0A4R8LKM6</accession>
<dbReference type="RefSeq" id="WP_134160095.1">
    <property type="nucleotide sequence ID" value="NZ_SORF01000010.1"/>
</dbReference>
<evidence type="ECO:0000256" key="2">
    <source>
        <dbReference type="ARBA" id="ARBA00022630"/>
    </source>
</evidence>
<name>A0A4R8LKM6_9BACL</name>
<dbReference type="Gene3D" id="3.30.70.2740">
    <property type="match status" value="1"/>
</dbReference>
<evidence type="ECO:0000313" key="7">
    <source>
        <dbReference type="Proteomes" id="UP000294581"/>
    </source>
</evidence>
<keyword evidence="7" id="KW-1185">Reference proteome</keyword>
<organism evidence="6 7">
    <name type="scientific">Alicyclobacillus sacchari</name>
    <dbReference type="NCBI Taxonomy" id="392010"/>
    <lineage>
        <taxon>Bacteria</taxon>
        <taxon>Bacillati</taxon>
        <taxon>Bacillota</taxon>
        <taxon>Bacilli</taxon>
        <taxon>Bacillales</taxon>
        <taxon>Alicyclobacillaceae</taxon>
        <taxon>Alicyclobacillus</taxon>
    </lineage>
</organism>
<dbReference type="InterPro" id="IPR051914">
    <property type="entry name" value="FAD-linked_OxidoTrans_Type4"/>
</dbReference>
<dbReference type="Gene3D" id="3.30.465.10">
    <property type="match status" value="1"/>
</dbReference>
<sequence length="509" mass="54762">MRDAHIDALVNIVGERRCLWNPNQVRAYACDGYTAESAIPRAVVFPESTDEVAQICRYLYEHSIPYLPRGAGTGLSGGATPTGGEVVLSLARMNRLLAVDFDHLRAIVQPGLVNLTLTRRVAHEDCYYAPDPSSQSVCTIGGNFAENAGGSHCLKYGVTTNHIVAAKVVLPDGSVIDVGAPFGDAPGYDLLGLLVGSEGTLGIATEITVRILKKPQALRTALAYFDRVADASDTVTDIIVEGIIPAAIEMMDQLAMQAVDKSNYHVGYPHDIEAVLLIEVDGLAAGVDEVMARVVELCRKHNVREVKVAQSDAERALWWSSRKMAFGAMGRLSPDYIVQDGVIPRTRLTEVLQKIEAISQRHGLRIANVFHAGDGNLHPLVLYDSRVPGEAERAVQAGSEVLRACVDAGGSITGEHGVGIEKIGEMAYMFSADELQVQRAVKACFDAKGIVNAGKLIPLPGRCVEVKHARDIIEDHWQILNSFPDQAEVQVRGARAHGAGAEHTTSVQG</sequence>
<evidence type="ECO:0000256" key="1">
    <source>
        <dbReference type="ARBA" id="ARBA00001974"/>
    </source>
</evidence>
<evidence type="ECO:0000256" key="4">
    <source>
        <dbReference type="ARBA" id="ARBA00023002"/>
    </source>
</evidence>
<dbReference type="Gene3D" id="3.30.43.10">
    <property type="entry name" value="Uridine Diphospho-n-acetylenolpyruvylglucosamine Reductase, domain 2"/>
    <property type="match status" value="1"/>
</dbReference>
<dbReference type="InterPro" id="IPR016164">
    <property type="entry name" value="FAD-linked_Oxase-like_C"/>
</dbReference>
<dbReference type="Proteomes" id="UP000294581">
    <property type="component" value="Unassembled WGS sequence"/>
</dbReference>
<dbReference type="InterPro" id="IPR016169">
    <property type="entry name" value="FAD-bd_PCMH_sub2"/>
</dbReference>
<dbReference type="PANTHER" id="PTHR42934:SF1">
    <property type="entry name" value="GLYCOLATE OXIDASE SUBUNIT GLCD"/>
    <property type="match status" value="1"/>
</dbReference>
<feature type="domain" description="FAD-binding PCMH-type" evidence="5">
    <location>
        <begin position="36"/>
        <end position="214"/>
    </location>
</feature>
<dbReference type="Pfam" id="PF02913">
    <property type="entry name" value="FAD-oxidase_C"/>
    <property type="match status" value="1"/>
</dbReference>
<dbReference type="PROSITE" id="PS51387">
    <property type="entry name" value="FAD_PCMH"/>
    <property type="match status" value="1"/>
</dbReference>
<dbReference type="InterPro" id="IPR036318">
    <property type="entry name" value="FAD-bd_PCMH-like_sf"/>
</dbReference>
<evidence type="ECO:0000259" key="5">
    <source>
        <dbReference type="PROSITE" id="PS51387"/>
    </source>
</evidence>
<comment type="caution">
    <text evidence="6">The sequence shown here is derived from an EMBL/GenBank/DDBJ whole genome shotgun (WGS) entry which is preliminary data.</text>
</comment>
<dbReference type="PANTHER" id="PTHR42934">
    <property type="entry name" value="GLYCOLATE OXIDASE SUBUNIT GLCD"/>
    <property type="match status" value="1"/>
</dbReference>
<dbReference type="Gene3D" id="3.30.70.2190">
    <property type="match status" value="1"/>
</dbReference>
<dbReference type="Pfam" id="PF01565">
    <property type="entry name" value="FAD_binding_4"/>
    <property type="match status" value="1"/>
</dbReference>
<dbReference type="AlphaFoldDB" id="A0A4R8LKM6"/>
<evidence type="ECO:0000256" key="3">
    <source>
        <dbReference type="ARBA" id="ARBA00022827"/>
    </source>
</evidence>
<keyword evidence="3" id="KW-0274">FAD</keyword>
<dbReference type="GO" id="GO:0071949">
    <property type="term" value="F:FAD binding"/>
    <property type="evidence" value="ECO:0007669"/>
    <property type="project" value="InterPro"/>
</dbReference>
<keyword evidence="4" id="KW-0560">Oxidoreductase</keyword>
<reference evidence="6 7" key="1">
    <citation type="submission" date="2019-03" db="EMBL/GenBank/DDBJ databases">
        <title>Genomic Encyclopedia of Type Strains, Phase IV (KMG-IV): sequencing the most valuable type-strain genomes for metagenomic binning, comparative biology and taxonomic classification.</title>
        <authorList>
            <person name="Goeker M."/>
        </authorList>
    </citation>
    <scope>NUCLEOTIDE SEQUENCE [LARGE SCALE GENOMIC DNA]</scope>
    <source>
        <strain evidence="6 7">DSM 17974</strain>
    </source>
</reference>
<dbReference type="InterPro" id="IPR016167">
    <property type="entry name" value="FAD-bd_PCMH_sub1"/>
</dbReference>
<gene>
    <name evidence="6" type="ORF">C7445_11018</name>
</gene>
<dbReference type="InterPro" id="IPR006094">
    <property type="entry name" value="Oxid_FAD_bind_N"/>
</dbReference>
<evidence type="ECO:0000313" key="6">
    <source>
        <dbReference type="EMBL" id="TDY43974.1"/>
    </source>
</evidence>
<dbReference type="InterPro" id="IPR004113">
    <property type="entry name" value="FAD-bd_oxidored_4_C"/>
</dbReference>
<dbReference type="SUPFAM" id="SSF55103">
    <property type="entry name" value="FAD-linked oxidases, C-terminal domain"/>
    <property type="match status" value="1"/>
</dbReference>
<dbReference type="SUPFAM" id="SSF56176">
    <property type="entry name" value="FAD-binding/transporter-associated domain-like"/>
    <property type="match status" value="1"/>
</dbReference>
<protein>
    <submittedName>
        <fullName evidence="6">Glycolate oxidase</fullName>
    </submittedName>
</protein>
<dbReference type="InterPro" id="IPR016171">
    <property type="entry name" value="Vanillyl_alc_oxidase_C-sub2"/>
</dbReference>
<keyword evidence="2" id="KW-0285">Flavoprotein</keyword>
<dbReference type="GO" id="GO:0016491">
    <property type="term" value="F:oxidoreductase activity"/>
    <property type="evidence" value="ECO:0007669"/>
    <property type="project" value="UniProtKB-KW"/>
</dbReference>
<dbReference type="EMBL" id="SORF01000010">
    <property type="protein sequence ID" value="TDY43974.1"/>
    <property type="molecule type" value="Genomic_DNA"/>
</dbReference>
<proteinExistence type="predicted"/>
<dbReference type="Gene3D" id="1.10.45.10">
    <property type="entry name" value="Vanillyl-alcohol Oxidase, Chain A, domain 4"/>
    <property type="match status" value="1"/>
</dbReference>